<keyword evidence="1" id="KW-0812">Transmembrane</keyword>
<reference evidence="3" key="1">
    <citation type="submission" date="2014-05" db="EMBL/GenBank/DDBJ databases">
        <title>Whole genome sequencing of Lactobacillus casei NRIC0644.</title>
        <authorList>
            <person name="Atarashi H."/>
            <person name="Yoshida Y."/>
            <person name="Fujimura S."/>
            <person name="Tanaka N."/>
            <person name="Shiwa Y."/>
            <person name="Yoshikawa H."/>
            <person name="Okada S."/>
            <person name="Nakagawa J."/>
        </authorList>
    </citation>
    <scope>NUCLEOTIDE SEQUENCE [LARGE SCALE GENOMIC DNA]</scope>
    <source>
        <strain evidence="3">NRIC0644</strain>
    </source>
</reference>
<keyword evidence="1" id="KW-1133">Transmembrane helix</keyword>
<evidence type="ECO:0000256" key="1">
    <source>
        <dbReference type="SAM" id="Phobius"/>
    </source>
</evidence>
<organism evidence="2 3">
    <name type="scientific">Lacticaseibacillus paracasei NRIC 0644</name>
    <dbReference type="NCBI Taxonomy" id="1435038"/>
    <lineage>
        <taxon>Bacteria</taxon>
        <taxon>Bacillati</taxon>
        <taxon>Bacillota</taxon>
        <taxon>Bacilli</taxon>
        <taxon>Lactobacillales</taxon>
        <taxon>Lactobacillaceae</taxon>
        <taxon>Lacticaseibacillus</taxon>
    </lineage>
</organism>
<keyword evidence="1" id="KW-0472">Membrane</keyword>
<name>A0A0C9PMA2_LACPA</name>
<dbReference type="EMBL" id="BAYM01000042">
    <property type="protein sequence ID" value="GAN36106.1"/>
    <property type="molecule type" value="Genomic_DNA"/>
</dbReference>
<dbReference type="Proteomes" id="UP000032552">
    <property type="component" value="Unassembled WGS sequence"/>
</dbReference>
<dbReference type="AlphaFoldDB" id="A0A0C9PMA2"/>
<feature type="transmembrane region" description="Helical" evidence="1">
    <location>
        <begin position="12"/>
        <end position="30"/>
    </location>
</feature>
<accession>A0A0C9PMA2</accession>
<feature type="transmembrane region" description="Helical" evidence="1">
    <location>
        <begin position="42"/>
        <end position="62"/>
    </location>
</feature>
<evidence type="ECO:0000313" key="3">
    <source>
        <dbReference type="Proteomes" id="UP000032552"/>
    </source>
</evidence>
<dbReference type="RefSeq" id="WP_019900231.1">
    <property type="nucleotide sequence ID" value="NZ_BAYM01000042.1"/>
</dbReference>
<feature type="transmembrane region" description="Helical" evidence="1">
    <location>
        <begin position="74"/>
        <end position="94"/>
    </location>
</feature>
<comment type="caution">
    <text evidence="2">The sequence shown here is derived from an EMBL/GenBank/DDBJ whole genome shotgun (WGS) entry which is preliminary data.</text>
</comment>
<evidence type="ECO:0000313" key="2">
    <source>
        <dbReference type="EMBL" id="GAN36106.1"/>
    </source>
</evidence>
<protein>
    <submittedName>
        <fullName evidence="2">Uncharacterized protein</fullName>
    </submittedName>
</protein>
<proteinExistence type="predicted"/>
<gene>
    <name evidence="2" type="ORF">LC0644_0695</name>
</gene>
<sequence length="120" mass="13101">MLELVGEFLLSFFIEPILDGVIAPLLAPTFKQESSLRTNSIRLIITLILNSAIAGGGGWLLFESATASPVSGVAIIVGLSIFSLGFVLIVRAIIKYGAYIRKLRHIRTAKRDAEKPYQEL</sequence>